<keyword evidence="4" id="KW-0808">Transferase</keyword>
<dbReference type="SUPFAM" id="SSF55874">
    <property type="entry name" value="ATPase domain of HSP90 chaperone/DNA topoisomerase II/histidine kinase"/>
    <property type="match status" value="1"/>
</dbReference>
<evidence type="ECO:0000259" key="7">
    <source>
        <dbReference type="SMART" id="SM00387"/>
    </source>
</evidence>
<evidence type="ECO:0000256" key="3">
    <source>
        <dbReference type="ARBA" id="ARBA00022553"/>
    </source>
</evidence>
<evidence type="ECO:0000313" key="9">
    <source>
        <dbReference type="Proteomes" id="UP001156441"/>
    </source>
</evidence>
<evidence type="ECO:0000256" key="5">
    <source>
        <dbReference type="ARBA" id="ARBA00022777"/>
    </source>
</evidence>
<dbReference type="Proteomes" id="UP001156441">
    <property type="component" value="Unassembled WGS sequence"/>
</dbReference>
<evidence type="ECO:0000256" key="4">
    <source>
        <dbReference type="ARBA" id="ARBA00022679"/>
    </source>
</evidence>
<feature type="compositionally biased region" description="Low complexity" evidence="6">
    <location>
        <begin position="865"/>
        <end position="923"/>
    </location>
</feature>
<feature type="region of interest" description="Disordered" evidence="6">
    <location>
        <begin position="1"/>
        <end position="27"/>
    </location>
</feature>
<evidence type="ECO:0000256" key="1">
    <source>
        <dbReference type="ARBA" id="ARBA00000085"/>
    </source>
</evidence>
<feature type="compositionally biased region" description="Polar residues" evidence="6">
    <location>
        <begin position="967"/>
        <end position="978"/>
    </location>
</feature>
<dbReference type="PANTHER" id="PTHR45436:SF5">
    <property type="entry name" value="SENSOR HISTIDINE KINASE TRCS"/>
    <property type="match status" value="1"/>
</dbReference>
<dbReference type="Pfam" id="PF08376">
    <property type="entry name" value="NIT"/>
    <property type="match status" value="1"/>
</dbReference>
<evidence type="ECO:0000313" key="8">
    <source>
        <dbReference type="EMBL" id="MCT2582694.1"/>
    </source>
</evidence>
<keyword evidence="5 8" id="KW-0418">Kinase</keyword>
<keyword evidence="3" id="KW-0597">Phosphoprotein</keyword>
<dbReference type="EC" id="2.7.13.3" evidence="2"/>
<dbReference type="InterPro" id="IPR036890">
    <property type="entry name" value="HATPase_C_sf"/>
</dbReference>
<dbReference type="Pfam" id="PF02518">
    <property type="entry name" value="HATPase_c"/>
    <property type="match status" value="1"/>
</dbReference>
<dbReference type="InterPro" id="IPR050428">
    <property type="entry name" value="TCS_sensor_his_kinase"/>
</dbReference>
<feature type="compositionally biased region" description="Low complexity" evidence="6">
    <location>
        <begin position="12"/>
        <end position="25"/>
    </location>
</feature>
<dbReference type="GO" id="GO:0016301">
    <property type="term" value="F:kinase activity"/>
    <property type="evidence" value="ECO:0007669"/>
    <property type="project" value="UniProtKB-KW"/>
</dbReference>
<accession>A0ABT2J522</accession>
<reference evidence="8 9" key="1">
    <citation type="submission" date="2021-02" db="EMBL/GenBank/DDBJ databases">
        <title>Actinophytocola xerophila sp. nov., isolated from soil of cotton cropping field.</title>
        <authorList>
            <person name="Huang R."/>
            <person name="Chen X."/>
            <person name="Ge X."/>
            <person name="Liu W."/>
        </authorList>
    </citation>
    <scope>NUCLEOTIDE SEQUENCE [LARGE SCALE GENOMIC DNA]</scope>
    <source>
        <strain evidence="8 9">S1-96</strain>
    </source>
</reference>
<evidence type="ECO:0000256" key="2">
    <source>
        <dbReference type="ARBA" id="ARBA00012438"/>
    </source>
</evidence>
<feature type="region of interest" description="Disordered" evidence="6">
    <location>
        <begin position="944"/>
        <end position="1030"/>
    </location>
</feature>
<sequence>MPEQNPDRKPGAGRPPAGPKAMKGGSRFRMRNWRLRTKVIAVIVVPTLTALALGGLRAADDLSRAGEFQQTVSQVDLARNVTKVVHELQKERTLMVAWVAGEEGGPRTELDTQIDLVNGAVAASQQTASDLDIDDETAKNRYNIGLQRLSALPAIRTTVEESNYPAAAAFVTYTQVLDAVVRLGREINSAVTDRDLLRDGTVVQAVSEAKESISQENAILQIAAADNRFTGDMLQRLRDAQASYIGSLADFRANASLDQLQLYNDTVSGAEVDLRERIKAVAITAAEEGTGRENPPPLNIDGPDLTNNGNATIERMRTVETELLDQLRSDATVLADAATTSAWQEAAIVLVALLLAIGLMAIVTRSLLNPLRVLRREALEVANRRLPASVQRILADPDPAEAAKHAVEPVPVFTKEETGQLARSFDAVQEQAVLMATEQALLRDNINSIFVNLSRRSQALVERQLSLIDRLEQDEQDPDQLASLFELDHLATRMRRNSESLLVLSGTGLSRQLNRPVPASEVVGAAVSEVEHYARVEVASAPDVAVQGRAVSDLVHVIAELLDNATFFSEPEKKVIVRMAMTRKRELAVQITDQGVGMSEDEIAAANARLADPPDLDVAVTRRMGLYVVARLAKRHNIVVRLRDNEDIEGGLIARINVPADLVQPVGAAPRSMSATSTTSSLQAAAMDSANGLGASMPNVPNTPAPVRNSGIAGAFTGGMPRLRPDGSTGDPASSLGAETSQDRTPEQVAGYPAYSPGYGADQNGSVPANGTDPHGHQADQGDDRGDADEQTTTLFGNPMPDPGPPRQDEADYPPLGAGRAADEVDHNVDAPTERLPIYEAVLSQWFEAADTGSHQRQPAEGEQAGHAATNGAANGNGTNGTHATHAANGTGANGTHGSTPPAEPQHAAQPAPQPQAEAETTAWTSPGDEGWQAAQALLDKPAEETKTTAGLPKRVPKAHLVPGSAQPRQTAQPTEEQSAPPLPPRTADAVRGRMSSFQQGVRRGRHALIEAYAGDQSGPEVSRQDEEQE</sequence>
<keyword evidence="9" id="KW-1185">Reference proteome</keyword>
<comment type="caution">
    <text evidence="8">The sequence shown here is derived from an EMBL/GenBank/DDBJ whole genome shotgun (WGS) entry which is preliminary data.</text>
</comment>
<feature type="region of interest" description="Disordered" evidence="6">
    <location>
        <begin position="693"/>
        <end position="821"/>
    </location>
</feature>
<dbReference type="InterPro" id="IPR003594">
    <property type="entry name" value="HATPase_dom"/>
</dbReference>
<dbReference type="Gene3D" id="6.10.340.10">
    <property type="match status" value="1"/>
</dbReference>
<proteinExistence type="predicted"/>
<protein>
    <recommendedName>
        <fullName evidence="2">histidine kinase</fullName>
        <ecNumber evidence="2">2.7.13.3</ecNumber>
    </recommendedName>
</protein>
<feature type="compositionally biased region" description="Basic and acidic residues" evidence="6">
    <location>
        <begin position="1"/>
        <end position="10"/>
    </location>
</feature>
<dbReference type="RefSeq" id="WP_260190034.1">
    <property type="nucleotide sequence ID" value="NZ_JAFFZE010000006.1"/>
</dbReference>
<feature type="domain" description="Histidine kinase/HSP90-like ATPase" evidence="7">
    <location>
        <begin position="549"/>
        <end position="662"/>
    </location>
</feature>
<dbReference type="PANTHER" id="PTHR45436">
    <property type="entry name" value="SENSOR HISTIDINE KINASE YKOH"/>
    <property type="match status" value="1"/>
</dbReference>
<dbReference type="SMART" id="SM00387">
    <property type="entry name" value="HATPase_c"/>
    <property type="match status" value="1"/>
</dbReference>
<gene>
    <name evidence="8" type="ORF">JT362_06105</name>
</gene>
<name>A0ABT2J522_9PSEU</name>
<evidence type="ECO:0000256" key="6">
    <source>
        <dbReference type="SAM" id="MobiDB-lite"/>
    </source>
</evidence>
<dbReference type="InterPro" id="IPR013587">
    <property type="entry name" value="Nitrate/nitrite_sensing"/>
</dbReference>
<feature type="compositionally biased region" description="Basic and acidic residues" evidence="6">
    <location>
        <begin position="774"/>
        <end position="785"/>
    </location>
</feature>
<comment type="catalytic activity">
    <reaction evidence="1">
        <text>ATP + protein L-histidine = ADP + protein N-phospho-L-histidine.</text>
        <dbReference type="EC" id="2.7.13.3"/>
    </reaction>
</comment>
<feature type="region of interest" description="Disordered" evidence="6">
    <location>
        <begin position="851"/>
        <end position="928"/>
    </location>
</feature>
<organism evidence="8 9">
    <name type="scientific">Actinophytocola gossypii</name>
    <dbReference type="NCBI Taxonomy" id="2812003"/>
    <lineage>
        <taxon>Bacteria</taxon>
        <taxon>Bacillati</taxon>
        <taxon>Actinomycetota</taxon>
        <taxon>Actinomycetes</taxon>
        <taxon>Pseudonocardiales</taxon>
        <taxon>Pseudonocardiaceae</taxon>
    </lineage>
</organism>
<dbReference type="EMBL" id="JAFFZE010000006">
    <property type="protein sequence ID" value="MCT2582694.1"/>
    <property type="molecule type" value="Genomic_DNA"/>
</dbReference>
<dbReference type="Gene3D" id="3.30.565.10">
    <property type="entry name" value="Histidine kinase-like ATPase, C-terminal domain"/>
    <property type="match status" value="1"/>
</dbReference>